<feature type="region of interest" description="Disordered" evidence="1">
    <location>
        <begin position="703"/>
        <end position="745"/>
    </location>
</feature>
<keyword evidence="3" id="KW-1185">Reference proteome</keyword>
<dbReference type="Proteomes" id="UP001437256">
    <property type="component" value="Unassembled WGS sequence"/>
</dbReference>
<name>A0ABR3A8R2_9AGAR</name>
<reference evidence="2 3" key="1">
    <citation type="submission" date="2024-05" db="EMBL/GenBank/DDBJ databases">
        <title>A draft genome resource for the thread blight pathogen Marasmius tenuissimus strain MS-2.</title>
        <authorList>
            <person name="Yulfo-Soto G.E."/>
            <person name="Baruah I.K."/>
            <person name="Amoako-Attah I."/>
            <person name="Bukari Y."/>
            <person name="Meinhardt L.W."/>
            <person name="Bailey B.A."/>
            <person name="Cohen S.P."/>
        </authorList>
    </citation>
    <scope>NUCLEOTIDE SEQUENCE [LARGE SCALE GENOMIC DNA]</scope>
    <source>
        <strain evidence="2 3">MS-2</strain>
    </source>
</reference>
<feature type="region of interest" description="Disordered" evidence="1">
    <location>
        <begin position="643"/>
        <end position="687"/>
    </location>
</feature>
<feature type="region of interest" description="Disordered" evidence="1">
    <location>
        <begin position="264"/>
        <end position="287"/>
    </location>
</feature>
<organism evidence="2 3">
    <name type="scientific">Marasmius tenuissimus</name>
    <dbReference type="NCBI Taxonomy" id="585030"/>
    <lineage>
        <taxon>Eukaryota</taxon>
        <taxon>Fungi</taxon>
        <taxon>Dikarya</taxon>
        <taxon>Basidiomycota</taxon>
        <taxon>Agaricomycotina</taxon>
        <taxon>Agaricomycetes</taxon>
        <taxon>Agaricomycetidae</taxon>
        <taxon>Agaricales</taxon>
        <taxon>Marasmiineae</taxon>
        <taxon>Marasmiaceae</taxon>
        <taxon>Marasmius</taxon>
    </lineage>
</organism>
<protein>
    <submittedName>
        <fullName evidence="2">Uncharacterized protein</fullName>
    </submittedName>
</protein>
<feature type="region of interest" description="Disordered" evidence="1">
    <location>
        <begin position="80"/>
        <end position="104"/>
    </location>
</feature>
<evidence type="ECO:0000313" key="3">
    <source>
        <dbReference type="Proteomes" id="UP001437256"/>
    </source>
</evidence>
<comment type="caution">
    <text evidence="2">The sequence shown here is derived from an EMBL/GenBank/DDBJ whole genome shotgun (WGS) entry which is preliminary data.</text>
</comment>
<feature type="region of interest" description="Disordered" evidence="1">
    <location>
        <begin position="310"/>
        <end position="330"/>
    </location>
</feature>
<proteinExistence type="predicted"/>
<feature type="compositionally biased region" description="Low complexity" evidence="1">
    <location>
        <begin position="643"/>
        <end position="653"/>
    </location>
</feature>
<feature type="compositionally biased region" description="Low complexity" evidence="1">
    <location>
        <begin position="731"/>
        <end position="745"/>
    </location>
</feature>
<evidence type="ECO:0000313" key="2">
    <source>
        <dbReference type="EMBL" id="KAL0070286.1"/>
    </source>
</evidence>
<sequence length="800" mass="91669">MPMISQERWLEDALRKLETTLADDERVAELGLERLVSSGGYFPLIKEIAERYLRPNLATEQLPSPEIAVNDALRRFAAEKSLPPYPDSDDTSSDSSSDDSPDPESIIRSLGILKGFITRAHRHQIITRTDANRYIQLLKRQAETFCDWNDELDERDGFLETLQERLVAEKENLERAQKALFHAAEMQRQTSVRKEAELKQEASRLGKHSQTLHECESALAHQQAEFVKSKRKAEAAQLKQEESLSQRESVVRCQEAKLAIDQSRCSDKDKEMTKREADVTTSPSPVLPASHWAVRTMGVEQDLRNLRARETKAYEHEKEAERREAESRKREFEIQKKEVEATQRLQEVEQQKLQFLERERDFERRLDKHRQANLELSRKDAELAQLAQSLKADSGDISRRWTELHASENALQDRSDKIAERQEELSRSEADARVLKESLDERRHAICKNEEALVRLREEQDASFVRRREDQEAEFDRRAEEQETSLVQREKEMIEALASQKSYQEVMLYEIGAKQQVLDGRERMVAEREAQVETREQALEATLQGVPAVQRQMQTQRISLETEQKRLEEFERDLESRWACLQNSHEEVIKKQSLLESNEQHYEQRFSNWEEQLSLVQSDLEAREARVSGAMEALLLRITSHGSSSAASEAIEPPSRPGSNNPFRSITPNLRLPTLSPNNPFSYSLQSPSLRPLAEEGEWIQDPEPQEGFISDSLTGEHQDPTESVPDESSMDASDTTSATFSPTSYSRGLLELPATLVNAANGRQRSPLNVSIYNMKGSNLIMGRGFTQPNVSARPDGKR</sequence>
<feature type="compositionally biased region" description="Polar residues" evidence="1">
    <location>
        <begin position="675"/>
        <end position="687"/>
    </location>
</feature>
<dbReference type="EMBL" id="JBBXMP010000008">
    <property type="protein sequence ID" value="KAL0070286.1"/>
    <property type="molecule type" value="Genomic_DNA"/>
</dbReference>
<feature type="compositionally biased region" description="Acidic residues" evidence="1">
    <location>
        <begin position="87"/>
        <end position="102"/>
    </location>
</feature>
<gene>
    <name evidence="2" type="ORF">AAF712_002778</name>
</gene>
<accession>A0ABR3A8R2</accession>
<feature type="compositionally biased region" description="Polar residues" evidence="1">
    <location>
        <begin position="657"/>
        <end position="668"/>
    </location>
</feature>
<evidence type="ECO:0000256" key="1">
    <source>
        <dbReference type="SAM" id="MobiDB-lite"/>
    </source>
</evidence>
<feature type="compositionally biased region" description="Basic and acidic residues" evidence="1">
    <location>
        <begin position="264"/>
        <end position="278"/>
    </location>
</feature>